<dbReference type="OrthoDB" id="6191410at2"/>
<dbReference type="InterPro" id="IPR013216">
    <property type="entry name" value="Methyltransf_11"/>
</dbReference>
<feature type="domain" description="Methyltransferase type 11" evidence="1">
    <location>
        <begin position="56"/>
        <end position="125"/>
    </location>
</feature>
<dbReference type="KEGG" id="lri:NCTC12151_01087"/>
<dbReference type="EMBL" id="LS483470">
    <property type="protein sequence ID" value="SQI37259.1"/>
    <property type="molecule type" value="Genomic_DNA"/>
</dbReference>
<dbReference type="Pfam" id="PF08241">
    <property type="entry name" value="Methyltransf_11"/>
    <property type="match status" value="1"/>
</dbReference>
<keyword evidence="2" id="KW-0489">Methyltransferase</keyword>
<protein>
    <submittedName>
        <fullName evidence="2">Methyltransferase domain</fullName>
    </submittedName>
</protein>
<organism evidence="2 3">
    <name type="scientific">Leminorella richardii</name>
    <dbReference type="NCBI Taxonomy" id="158841"/>
    <lineage>
        <taxon>Bacteria</taxon>
        <taxon>Pseudomonadati</taxon>
        <taxon>Pseudomonadota</taxon>
        <taxon>Gammaproteobacteria</taxon>
        <taxon>Enterobacterales</taxon>
        <taxon>Budviciaceae</taxon>
        <taxon>Leminorella</taxon>
    </lineage>
</organism>
<dbReference type="Gene3D" id="3.40.50.150">
    <property type="entry name" value="Vaccinia Virus protein VP39"/>
    <property type="match status" value="1"/>
</dbReference>
<reference evidence="2 3" key="1">
    <citation type="submission" date="2018-06" db="EMBL/GenBank/DDBJ databases">
        <authorList>
            <consortium name="Pathogen Informatics"/>
            <person name="Doyle S."/>
        </authorList>
    </citation>
    <scope>NUCLEOTIDE SEQUENCE [LARGE SCALE GENOMIC DNA]</scope>
    <source>
        <strain evidence="2 3">NCTC12151</strain>
    </source>
</reference>
<dbReference type="AlphaFoldDB" id="A0A2X4UF17"/>
<keyword evidence="2" id="KW-0808">Transferase</keyword>
<proteinExistence type="predicted"/>
<evidence type="ECO:0000259" key="1">
    <source>
        <dbReference type="Pfam" id="PF08241"/>
    </source>
</evidence>
<keyword evidence="3" id="KW-1185">Reference proteome</keyword>
<dbReference type="GO" id="GO:0008757">
    <property type="term" value="F:S-adenosylmethionine-dependent methyltransferase activity"/>
    <property type="evidence" value="ECO:0007669"/>
    <property type="project" value="InterPro"/>
</dbReference>
<dbReference type="PANTHER" id="PTHR43036">
    <property type="entry name" value="OSJNBB0011N17.9 PROTEIN"/>
    <property type="match status" value="1"/>
</dbReference>
<dbReference type="InterPro" id="IPR029063">
    <property type="entry name" value="SAM-dependent_MTases_sf"/>
</dbReference>
<dbReference type="PANTHER" id="PTHR43036:SF2">
    <property type="entry name" value="OS04G0481300 PROTEIN"/>
    <property type="match status" value="1"/>
</dbReference>
<accession>A0A2X4UF17</accession>
<dbReference type="Proteomes" id="UP000249005">
    <property type="component" value="Chromosome 1"/>
</dbReference>
<dbReference type="GO" id="GO:0032259">
    <property type="term" value="P:methylation"/>
    <property type="evidence" value="ECO:0007669"/>
    <property type="project" value="UniProtKB-KW"/>
</dbReference>
<evidence type="ECO:0000313" key="2">
    <source>
        <dbReference type="EMBL" id="SQI37259.1"/>
    </source>
</evidence>
<dbReference type="RefSeq" id="WP_111739634.1">
    <property type="nucleotide sequence ID" value="NZ_LR698987.1"/>
</dbReference>
<gene>
    <name evidence="2" type="ORF">NCTC12151_01087</name>
</gene>
<name>A0A2X4UF17_9GAMM</name>
<evidence type="ECO:0000313" key="3">
    <source>
        <dbReference type="Proteomes" id="UP000249005"/>
    </source>
</evidence>
<dbReference type="SUPFAM" id="SSF53335">
    <property type="entry name" value="S-adenosyl-L-methionine-dependent methyltransferases"/>
    <property type="match status" value="1"/>
</dbReference>
<sequence>MRAARIEKIVAPPASWDELSFGGSLLSALEQQLTPWWPKLFGLHLLKLGRLSVGVNTTRCQISHHIHAASTGDNVNVYADSFQLPFLNKSIDACLLANTLAYSEDPHRVLREVDRVLIDDGWLIISGFNPVSVVGAGKLVPVLRHRHPYSSRLFTNMRLMDWLSLLNYEVLLHRHFQPLPCSTSFGRAGLAFPIVGCQSLIVARKRTVPLTINPISLFRKRFKVRPGALGATKNIHRGE</sequence>